<dbReference type="STRING" id="1892869.ACGLYG10_2802"/>
<dbReference type="RefSeq" id="WP_139241002.1">
    <property type="nucleotide sequence ID" value="NZ_FQTT01000015.1"/>
</dbReference>
<reference evidence="2" key="1">
    <citation type="submission" date="2016-09" db="EMBL/GenBank/DDBJ databases">
        <authorList>
            <person name="Strepis N."/>
        </authorList>
    </citation>
    <scope>NUCLEOTIDE SEQUENCE [LARGE SCALE GENOMIC DNA]</scope>
</reference>
<proteinExistence type="predicted"/>
<gene>
    <name evidence="1" type="ORF">ACGLYG10_2802</name>
</gene>
<accession>A0A1M4S2Z1</accession>
<name>A0A1M4S2Z1_9ACTO</name>
<organism evidence="1 2">
    <name type="scientific">Actinomyces glycerinitolerans</name>
    <dbReference type="NCBI Taxonomy" id="1892869"/>
    <lineage>
        <taxon>Bacteria</taxon>
        <taxon>Bacillati</taxon>
        <taxon>Actinomycetota</taxon>
        <taxon>Actinomycetes</taxon>
        <taxon>Actinomycetales</taxon>
        <taxon>Actinomycetaceae</taxon>
        <taxon>Actinomyces</taxon>
    </lineage>
</organism>
<sequence>MELAGEYTSALTTFAGLGAALILERSGARRVRLGWTNTTSPRLKLTAEGEDDATIAAMIQQHAKDRAMHASWLHADLEGDPWAGANAVFSPRIKSAAAKSGKGAPTPSSAEIAARWQTLQKARYEGIDQELASPGHDADLELIGALGEPAYWRIASNGPRPDEGASRWEMKTRNRGEDFVGNRLRGLARIVAKREPATVLGGLTGRTLVDEAYAKNRSDESRTATGLTVPRFTDSALAWCGLWGIASFPVIHRFDRPSVTAGAFPVGRFMPAKLVLPVLTGAYSLGRWRAMLLSEQLARCAEAGVGEETTARAWLVSHGAEALIAFQVNVSDNPNAPERYLGEGTAMPLR</sequence>
<protein>
    <submittedName>
        <fullName evidence="1">Uncharacterized protein</fullName>
    </submittedName>
</protein>
<evidence type="ECO:0000313" key="2">
    <source>
        <dbReference type="Proteomes" id="UP000184291"/>
    </source>
</evidence>
<dbReference type="OrthoDB" id="3251267at2"/>
<dbReference type="Proteomes" id="UP000184291">
    <property type="component" value="Unassembled WGS sequence"/>
</dbReference>
<dbReference type="AlphaFoldDB" id="A0A1M4S2Z1"/>
<dbReference type="EMBL" id="FQTT01000015">
    <property type="protein sequence ID" value="SHE26551.1"/>
    <property type="molecule type" value="Genomic_DNA"/>
</dbReference>
<evidence type="ECO:0000313" key="1">
    <source>
        <dbReference type="EMBL" id="SHE26551.1"/>
    </source>
</evidence>
<keyword evidence="2" id="KW-1185">Reference proteome</keyword>